<dbReference type="EMBL" id="JAAAHY010000051">
    <property type="protein sequence ID" value="KAF9967907.1"/>
    <property type="molecule type" value="Genomic_DNA"/>
</dbReference>
<protein>
    <submittedName>
        <fullName evidence="1">Uncharacterized protein</fullName>
    </submittedName>
</protein>
<reference evidence="1" key="1">
    <citation type="journal article" date="2020" name="Fungal Divers.">
        <title>Resolving the Mortierellaceae phylogeny through synthesis of multi-gene phylogenetics and phylogenomics.</title>
        <authorList>
            <person name="Vandepol N."/>
            <person name="Liber J."/>
            <person name="Desiro A."/>
            <person name="Na H."/>
            <person name="Kennedy M."/>
            <person name="Barry K."/>
            <person name="Grigoriev I.V."/>
            <person name="Miller A.N."/>
            <person name="O'Donnell K."/>
            <person name="Stajich J.E."/>
            <person name="Bonito G."/>
        </authorList>
    </citation>
    <scope>NUCLEOTIDE SEQUENCE</scope>
    <source>
        <strain evidence="1">CK1249</strain>
    </source>
</reference>
<evidence type="ECO:0000313" key="2">
    <source>
        <dbReference type="Proteomes" id="UP000738359"/>
    </source>
</evidence>
<comment type="caution">
    <text evidence="1">The sequence shown here is derived from an EMBL/GenBank/DDBJ whole genome shotgun (WGS) entry which is preliminary data.</text>
</comment>
<sequence length="124" mass="13904">MALYSIGYSSDDFLSGAKAKSGDPVSIVPKDDLTTTQEWEITDQPASGHNNKRLVIIRHIKSQHYLAVKKQRDTQASPKDQVILTLDADDDNELVMDALWVEDRLTAALQPKKGQTQTWSVTRH</sequence>
<gene>
    <name evidence="1" type="ORF">BGZ70_007772</name>
</gene>
<evidence type="ECO:0000313" key="1">
    <source>
        <dbReference type="EMBL" id="KAF9967907.1"/>
    </source>
</evidence>
<keyword evidence="2" id="KW-1185">Reference proteome</keyword>
<name>A0A9P6JDT2_MORAP</name>
<dbReference type="OrthoDB" id="2426824at2759"/>
<dbReference type="AlphaFoldDB" id="A0A9P6JDT2"/>
<organism evidence="1 2">
    <name type="scientific">Mortierella alpina</name>
    <name type="common">Oleaginous fungus</name>
    <name type="synonym">Mortierella renispora</name>
    <dbReference type="NCBI Taxonomy" id="64518"/>
    <lineage>
        <taxon>Eukaryota</taxon>
        <taxon>Fungi</taxon>
        <taxon>Fungi incertae sedis</taxon>
        <taxon>Mucoromycota</taxon>
        <taxon>Mortierellomycotina</taxon>
        <taxon>Mortierellomycetes</taxon>
        <taxon>Mortierellales</taxon>
        <taxon>Mortierellaceae</taxon>
        <taxon>Mortierella</taxon>
    </lineage>
</organism>
<accession>A0A9P6JDT2</accession>
<dbReference type="Proteomes" id="UP000738359">
    <property type="component" value="Unassembled WGS sequence"/>
</dbReference>
<proteinExistence type="predicted"/>